<name>A0A5B8RYE4_9BURK</name>
<dbReference type="InterPro" id="IPR007813">
    <property type="entry name" value="PilN"/>
</dbReference>
<feature type="transmembrane region" description="Helical" evidence="1">
    <location>
        <begin position="214"/>
        <end position="233"/>
    </location>
</feature>
<keyword evidence="1" id="KW-1133">Transmembrane helix</keyword>
<sequence length="385" mass="41639">MEFSSVQLWDNRNLVNSVPTSAAIRSPSLDWRALWLAVCRPWRRASGWPWVRLLTPAHAVTLIDAGGGRQTWSARLDGEVMPAGRGAGGQAQWTAVALPQTLVLQRALTLPAALDAAQVQRALELEAGASSPFSLQDLCWGYVLEPAAAGQRARIVLTSRQQIAAYLRDQAPIQHQVVKAPEVWAPLEDQTSGYVVLPGYGEVRRQEAQRKGRGLYLGALVLLLVLLVCIAITPTLQLRAQAIEAVRAYDELHARASQAVAAREALVGAMDRLAQVENLERASAPAARIVNVLTTLLGDDTYLAALRIQGTKVSLDGQTSNAAQLMQALGHEPGIEEVTAPVPATRPFGSGKDMFKIEFRFDPKVFGVPSRGQQPAVTPVHGEVR</sequence>
<evidence type="ECO:0000313" key="2">
    <source>
        <dbReference type="EMBL" id="QEA13235.1"/>
    </source>
</evidence>
<gene>
    <name evidence="2" type="ORF">FOZ74_09450</name>
</gene>
<evidence type="ECO:0000313" key="3">
    <source>
        <dbReference type="Proteomes" id="UP000321199"/>
    </source>
</evidence>
<evidence type="ECO:0000256" key="1">
    <source>
        <dbReference type="SAM" id="Phobius"/>
    </source>
</evidence>
<dbReference type="KEGG" id="cof:FOZ74_09450"/>
<keyword evidence="1" id="KW-0812">Transmembrane</keyword>
<keyword evidence="1" id="KW-0472">Membrane</keyword>
<dbReference type="Proteomes" id="UP000321199">
    <property type="component" value="Chromosome"/>
</dbReference>
<reference evidence="2 3" key="1">
    <citation type="submission" date="2019-07" db="EMBL/GenBank/DDBJ databases">
        <title>Complete genome sequence of Comamonas sp. NLF 7-7 isolated from livestock.</title>
        <authorList>
            <person name="Kim D.H."/>
            <person name="Kim J.G."/>
        </authorList>
    </citation>
    <scope>NUCLEOTIDE SEQUENCE [LARGE SCALE GENOMIC DNA]</scope>
    <source>
        <strain evidence="2 3">NLF 7-7</strain>
    </source>
</reference>
<dbReference type="RefSeq" id="WP_146912827.1">
    <property type="nucleotide sequence ID" value="NZ_CP042344.1"/>
</dbReference>
<dbReference type="AlphaFoldDB" id="A0A5B8RYE4"/>
<dbReference type="EMBL" id="CP042344">
    <property type="protein sequence ID" value="QEA13235.1"/>
    <property type="molecule type" value="Genomic_DNA"/>
</dbReference>
<accession>A0A5B8RYE4</accession>
<keyword evidence="3" id="KW-1185">Reference proteome</keyword>
<dbReference type="Pfam" id="PF05137">
    <property type="entry name" value="PilN"/>
    <property type="match status" value="1"/>
</dbReference>
<protein>
    <submittedName>
        <fullName evidence="2">PilN domain-containing protein</fullName>
    </submittedName>
</protein>
<proteinExistence type="predicted"/>
<dbReference type="OrthoDB" id="8906642at2"/>
<organism evidence="2 3">
    <name type="scientific">Comamonas flocculans</name>
    <dbReference type="NCBI Taxonomy" id="2597701"/>
    <lineage>
        <taxon>Bacteria</taxon>
        <taxon>Pseudomonadati</taxon>
        <taxon>Pseudomonadota</taxon>
        <taxon>Betaproteobacteria</taxon>
        <taxon>Burkholderiales</taxon>
        <taxon>Comamonadaceae</taxon>
        <taxon>Comamonas</taxon>
    </lineage>
</organism>